<sequence>MRQATHDLTAFVSYVIKILFLIIGLPLLILFTLGTLNSLTLDDVFSAKGTYWLICGVIAFFCVVSKKFYLAFLICLPFLLLFLYFGGIDYLVDWLY</sequence>
<dbReference type="AlphaFoldDB" id="A0A1W1UJR3"/>
<name>A0A1W1UJR3_9PAST</name>
<keyword evidence="1" id="KW-0472">Membrane</keyword>
<accession>A0A1W1UJR3</accession>
<keyword evidence="1" id="KW-0812">Transmembrane</keyword>
<feature type="transmembrane region" description="Helical" evidence="1">
    <location>
        <begin position="12"/>
        <end position="33"/>
    </location>
</feature>
<dbReference type="RefSeq" id="WP_084256139.1">
    <property type="nucleotide sequence ID" value="NZ_FWWV01000006.1"/>
</dbReference>
<feature type="transmembrane region" description="Helical" evidence="1">
    <location>
        <begin position="70"/>
        <end position="92"/>
    </location>
</feature>
<keyword evidence="1" id="KW-1133">Transmembrane helix</keyword>
<evidence type="ECO:0000313" key="3">
    <source>
        <dbReference type="Proteomes" id="UP000192408"/>
    </source>
</evidence>
<keyword evidence="3" id="KW-1185">Reference proteome</keyword>
<feature type="transmembrane region" description="Helical" evidence="1">
    <location>
        <begin position="45"/>
        <end position="63"/>
    </location>
</feature>
<proteinExistence type="predicted"/>
<dbReference type="Proteomes" id="UP000192408">
    <property type="component" value="Unassembled WGS sequence"/>
</dbReference>
<evidence type="ECO:0000256" key="1">
    <source>
        <dbReference type="SAM" id="Phobius"/>
    </source>
</evidence>
<protein>
    <submittedName>
        <fullName evidence="2">Uncharacterized protein</fullName>
    </submittedName>
</protein>
<gene>
    <name evidence="2" type="ORF">SAMN05660772_01826</name>
</gene>
<evidence type="ECO:0000313" key="2">
    <source>
        <dbReference type="EMBL" id="SMB81365.1"/>
    </source>
</evidence>
<dbReference type="EMBL" id="FWWV01000006">
    <property type="protein sequence ID" value="SMB81365.1"/>
    <property type="molecule type" value="Genomic_DNA"/>
</dbReference>
<organism evidence="2 3">
    <name type="scientific">Pasteurella testudinis DSM 23072</name>
    <dbReference type="NCBI Taxonomy" id="1122938"/>
    <lineage>
        <taxon>Bacteria</taxon>
        <taxon>Pseudomonadati</taxon>
        <taxon>Pseudomonadota</taxon>
        <taxon>Gammaproteobacteria</taxon>
        <taxon>Pasteurellales</taxon>
        <taxon>Pasteurellaceae</taxon>
        <taxon>Pasteurella</taxon>
    </lineage>
</organism>
<reference evidence="3" key="1">
    <citation type="submission" date="2017-04" db="EMBL/GenBank/DDBJ databases">
        <authorList>
            <person name="Varghese N."/>
            <person name="Submissions S."/>
        </authorList>
    </citation>
    <scope>NUCLEOTIDE SEQUENCE [LARGE SCALE GENOMIC DNA]</scope>
    <source>
        <strain evidence="3">DSM 23072</strain>
    </source>
</reference>